<feature type="region of interest" description="Disordered" evidence="1">
    <location>
        <begin position="31"/>
        <end position="98"/>
    </location>
</feature>
<comment type="caution">
    <text evidence="2">The sequence shown here is derived from an EMBL/GenBank/DDBJ whole genome shotgun (WGS) entry which is preliminary data.</text>
</comment>
<sequence>MDINNDAKEYIAKKMKTIVAPMTEVLQIPPLEDNSEKNLENLGESSVTLKNPTITSPDSLNKTKQKIFPGPMPANTGKNTASYSRASQQKTTYEWKDQ</sequence>
<keyword evidence="3" id="KW-1185">Reference proteome</keyword>
<evidence type="ECO:0000313" key="2">
    <source>
        <dbReference type="EMBL" id="CAG8836175.1"/>
    </source>
</evidence>
<protein>
    <submittedName>
        <fullName evidence="2">541_t:CDS:1</fullName>
    </submittedName>
</protein>
<accession>A0ABN7WMX1</accession>
<evidence type="ECO:0000313" key="3">
    <source>
        <dbReference type="Proteomes" id="UP000789901"/>
    </source>
</evidence>
<feature type="non-terminal residue" evidence="2">
    <location>
        <position position="98"/>
    </location>
</feature>
<name>A0ABN7WMX1_GIGMA</name>
<dbReference type="EMBL" id="CAJVQB010052999">
    <property type="protein sequence ID" value="CAG8836175.1"/>
    <property type="molecule type" value="Genomic_DNA"/>
</dbReference>
<feature type="compositionally biased region" description="Polar residues" evidence="1">
    <location>
        <begin position="43"/>
        <end position="62"/>
    </location>
</feature>
<dbReference type="Proteomes" id="UP000789901">
    <property type="component" value="Unassembled WGS sequence"/>
</dbReference>
<feature type="compositionally biased region" description="Polar residues" evidence="1">
    <location>
        <begin position="76"/>
        <end position="92"/>
    </location>
</feature>
<proteinExistence type="predicted"/>
<organism evidence="2 3">
    <name type="scientific">Gigaspora margarita</name>
    <dbReference type="NCBI Taxonomy" id="4874"/>
    <lineage>
        <taxon>Eukaryota</taxon>
        <taxon>Fungi</taxon>
        <taxon>Fungi incertae sedis</taxon>
        <taxon>Mucoromycota</taxon>
        <taxon>Glomeromycotina</taxon>
        <taxon>Glomeromycetes</taxon>
        <taxon>Diversisporales</taxon>
        <taxon>Gigasporaceae</taxon>
        <taxon>Gigaspora</taxon>
    </lineage>
</organism>
<reference evidence="2 3" key="1">
    <citation type="submission" date="2021-06" db="EMBL/GenBank/DDBJ databases">
        <authorList>
            <person name="Kallberg Y."/>
            <person name="Tangrot J."/>
            <person name="Rosling A."/>
        </authorList>
    </citation>
    <scope>NUCLEOTIDE SEQUENCE [LARGE SCALE GENOMIC DNA]</scope>
    <source>
        <strain evidence="2 3">120-4 pot B 10/14</strain>
    </source>
</reference>
<evidence type="ECO:0000256" key="1">
    <source>
        <dbReference type="SAM" id="MobiDB-lite"/>
    </source>
</evidence>
<gene>
    <name evidence="2" type="ORF">GMARGA_LOCUS32906</name>
</gene>